<keyword evidence="6" id="KW-0862">Zinc</keyword>
<dbReference type="NCBIfam" id="NF009920">
    <property type="entry name" value="PRK13381.1"/>
    <property type="match status" value="1"/>
</dbReference>
<keyword evidence="4" id="KW-0479">Metal-binding</keyword>
<dbReference type="Gene3D" id="3.30.70.360">
    <property type="match status" value="1"/>
</dbReference>
<dbReference type="SUPFAM" id="SSF53187">
    <property type="entry name" value="Zn-dependent exopeptidases"/>
    <property type="match status" value="1"/>
</dbReference>
<evidence type="ECO:0000259" key="9">
    <source>
        <dbReference type="Pfam" id="PF07687"/>
    </source>
</evidence>
<dbReference type="PROSITE" id="PS00759">
    <property type="entry name" value="ARGE_DAPE_CPG2_2"/>
    <property type="match status" value="1"/>
</dbReference>
<comment type="caution">
    <text evidence="10">The sequence shown here is derived from an EMBL/GenBank/DDBJ whole genome shotgun (WGS) entry which is preliminary data.</text>
</comment>
<evidence type="ECO:0000313" key="11">
    <source>
        <dbReference type="Proteomes" id="UP001549047"/>
    </source>
</evidence>
<comment type="similarity">
    <text evidence="2">Belongs to the peptidase M20B family.</text>
</comment>
<dbReference type="EMBL" id="JBEPMB010000001">
    <property type="protein sequence ID" value="MET3612278.1"/>
    <property type="molecule type" value="Genomic_DNA"/>
</dbReference>
<keyword evidence="7" id="KW-0482">Metalloprotease</keyword>
<gene>
    <name evidence="10" type="ORF">ABID16_000583</name>
</gene>
<organism evidence="10 11">
    <name type="scientific">Rhizobium aquaticum</name>
    <dbReference type="NCBI Taxonomy" id="1549636"/>
    <lineage>
        <taxon>Bacteria</taxon>
        <taxon>Pseudomonadati</taxon>
        <taxon>Pseudomonadota</taxon>
        <taxon>Alphaproteobacteria</taxon>
        <taxon>Hyphomicrobiales</taxon>
        <taxon>Rhizobiaceae</taxon>
        <taxon>Rhizobium/Agrobacterium group</taxon>
        <taxon>Rhizobium</taxon>
    </lineage>
</organism>
<dbReference type="Pfam" id="PF07687">
    <property type="entry name" value="M20_dimer"/>
    <property type="match status" value="1"/>
</dbReference>
<evidence type="ECO:0000256" key="8">
    <source>
        <dbReference type="NCBIfam" id="TIGR01882"/>
    </source>
</evidence>
<protein>
    <recommendedName>
        <fullName evidence="8">Peptidase T</fullName>
        <ecNumber evidence="8">3.4.11.4</ecNumber>
    </recommendedName>
</protein>
<dbReference type="Proteomes" id="UP001549047">
    <property type="component" value="Unassembled WGS sequence"/>
</dbReference>
<dbReference type="PANTHER" id="PTHR42994">
    <property type="entry name" value="PEPTIDASE T"/>
    <property type="match status" value="1"/>
</dbReference>
<evidence type="ECO:0000313" key="10">
    <source>
        <dbReference type="EMBL" id="MET3612278.1"/>
    </source>
</evidence>
<evidence type="ECO:0000256" key="6">
    <source>
        <dbReference type="ARBA" id="ARBA00022833"/>
    </source>
</evidence>
<dbReference type="GO" id="GO:0045148">
    <property type="term" value="F:tripeptide aminopeptidase activity"/>
    <property type="evidence" value="ECO:0007669"/>
    <property type="project" value="UniProtKB-EC"/>
</dbReference>
<dbReference type="InterPro" id="IPR001261">
    <property type="entry name" value="ArgE/DapE_CS"/>
</dbReference>
<dbReference type="PIRSF" id="PIRSF037215">
    <property type="entry name" value="Peptidase_M20B"/>
    <property type="match status" value="1"/>
</dbReference>
<accession>A0ABV2IV19</accession>
<dbReference type="PANTHER" id="PTHR42994:SF1">
    <property type="entry name" value="PEPTIDASE T"/>
    <property type="match status" value="1"/>
</dbReference>
<reference evidence="10 11" key="1">
    <citation type="submission" date="2024-06" db="EMBL/GenBank/DDBJ databases">
        <title>Genomic Encyclopedia of Type Strains, Phase IV (KMG-IV): sequencing the most valuable type-strain genomes for metagenomic binning, comparative biology and taxonomic classification.</title>
        <authorList>
            <person name="Goeker M."/>
        </authorList>
    </citation>
    <scope>NUCLEOTIDE SEQUENCE [LARGE SCALE GENOMIC DNA]</scope>
    <source>
        <strain evidence="10 11">DSM 29780</strain>
    </source>
</reference>
<evidence type="ECO:0000256" key="3">
    <source>
        <dbReference type="ARBA" id="ARBA00022670"/>
    </source>
</evidence>
<dbReference type="SUPFAM" id="SSF55031">
    <property type="entry name" value="Bacterial exopeptidase dimerisation domain"/>
    <property type="match status" value="1"/>
</dbReference>
<keyword evidence="11" id="KW-1185">Reference proteome</keyword>
<comment type="cofactor">
    <cofactor evidence="1">
        <name>Zn(2+)</name>
        <dbReference type="ChEBI" id="CHEBI:29105"/>
    </cofactor>
</comment>
<evidence type="ECO:0000256" key="4">
    <source>
        <dbReference type="ARBA" id="ARBA00022723"/>
    </source>
</evidence>
<feature type="domain" description="Peptidase M20 dimerisation" evidence="9">
    <location>
        <begin position="212"/>
        <end position="304"/>
    </location>
</feature>
<evidence type="ECO:0000256" key="1">
    <source>
        <dbReference type="ARBA" id="ARBA00001947"/>
    </source>
</evidence>
<sequence length="414" mass="45058">MTPANDTVLSRFLRYVVVDTQSDPASPAQPSTEKQKDLARILVAELLELGLADAHMDEHGNVYATLPSNTDKDVPVICFCSHVDTAPDFTGTGVKPQVVKNYDGGDIVLPGDRERVIRPSEHPELLNLIGNDIVTSDGKTLLGADDKAGVAEIMTAAAWFMAHPEVKHGTVKLLFTTDEEIGRGADKVNLEKLGARFAYTMDGSTAGDIENETFSADGVEIEISGVAMHPGFAKDRMENAIKIASEIVARLPKSLSPERTAGRQGFIHPVSLEGSMEKATIGLIVRDFVDDGLKEKETLLEGIVGTVMADYPGSTYTFKVRQQYRNMKVVLDRTPEVVHYAVEAVRRAGMAPKLGSIRGGTDGARLSFMGLPCPNIFTGGHAYHSPLEWVSVQDMEKAVRTIVELVKIWEERQA</sequence>
<dbReference type="NCBIfam" id="NF003976">
    <property type="entry name" value="PRK05469.1"/>
    <property type="match status" value="1"/>
</dbReference>
<dbReference type="InterPro" id="IPR011650">
    <property type="entry name" value="Peptidase_M20_dimer"/>
</dbReference>
<name>A0ABV2IV19_9HYPH</name>
<dbReference type="EC" id="3.4.11.4" evidence="8"/>
<evidence type="ECO:0000256" key="5">
    <source>
        <dbReference type="ARBA" id="ARBA00022801"/>
    </source>
</evidence>
<keyword evidence="3" id="KW-0645">Protease</keyword>
<proteinExistence type="inferred from homology"/>
<dbReference type="Pfam" id="PF01546">
    <property type="entry name" value="Peptidase_M20"/>
    <property type="match status" value="1"/>
</dbReference>
<dbReference type="NCBIfam" id="TIGR01882">
    <property type="entry name" value="peptidase-T"/>
    <property type="match status" value="1"/>
</dbReference>
<keyword evidence="10" id="KW-0031">Aminopeptidase</keyword>
<keyword evidence="5 10" id="KW-0378">Hydrolase</keyword>
<dbReference type="InterPro" id="IPR002933">
    <property type="entry name" value="Peptidase_M20"/>
</dbReference>
<dbReference type="InterPro" id="IPR010161">
    <property type="entry name" value="Peptidase_M20B"/>
</dbReference>
<evidence type="ECO:0000256" key="7">
    <source>
        <dbReference type="ARBA" id="ARBA00023049"/>
    </source>
</evidence>
<dbReference type="InterPro" id="IPR036264">
    <property type="entry name" value="Bact_exopeptidase_dim_dom"/>
</dbReference>
<evidence type="ECO:0000256" key="2">
    <source>
        <dbReference type="ARBA" id="ARBA00009692"/>
    </source>
</evidence>
<dbReference type="Gene3D" id="3.40.630.10">
    <property type="entry name" value="Zn peptidases"/>
    <property type="match status" value="1"/>
</dbReference>
<dbReference type="CDD" id="cd03892">
    <property type="entry name" value="M20_peptT"/>
    <property type="match status" value="1"/>
</dbReference>
<dbReference type="RefSeq" id="WP_354554849.1">
    <property type="nucleotide sequence ID" value="NZ_JBEPMB010000001.1"/>
</dbReference>